<dbReference type="Proteomes" id="UP000538196">
    <property type="component" value="Unassembled WGS sequence"/>
</dbReference>
<dbReference type="AlphaFoldDB" id="A0A7W4YJD0"/>
<protein>
    <submittedName>
        <fullName evidence="2">Uncharacterized protein</fullName>
    </submittedName>
</protein>
<sequence length="54" mass="5520">MASALTVALSLAFVAVLLLALAVPTAFVAWMWALAAGLLVAATTCAVVAYARRK</sequence>
<keyword evidence="1" id="KW-0812">Transmembrane</keyword>
<keyword evidence="1" id="KW-1133">Transmembrane helix</keyword>
<reference evidence="2 3" key="1">
    <citation type="submission" date="2020-08" db="EMBL/GenBank/DDBJ databases">
        <title>Sequencing the genomes of 1000 actinobacteria strains.</title>
        <authorList>
            <person name="Klenk H.-P."/>
        </authorList>
    </citation>
    <scope>NUCLEOTIDE SEQUENCE [LARGE SCALE GENOMIC DNA]</scope>
    <source>
        <strain evidence="2 3">DSM 20146</strain>
    </source>
</reference>
<dbReference type="RefSeq" id="WP_021764231.1">
    <property type="nucleotide sequence ID" value="NZ_JACHVP010000003.1"/>
</dbReference>
<accession>A0A7W4YJD0</accession>
<comment type="caution">
    <text evidence="2">The sequence shown here is derived from an EMBL/GenBank/DDBJ whole genome shotgun (WGS) entry which is preliminary data.</text>
</comment>
<keyword evidence="1" id="KW-0472">Membrane</keyword>
<organism evidence="2 3">
    <name type="scientific">Leifsonia aquatica</name>
    <name type="common">Corynebacterium aquaticum</name>
    <dbReference type="NCBI Taxonomy" id="144185"/>
    <lineage>
        <taxon>Bacteria</taxon>
        <taxon>Bacillati</taxon>
        <taxon>Actinomycetota</taxon>
        <taxon>Actinomycetes</taxon>
        <taxon>Micrococcales</taxon>
        <taxon>Microbacteriaceae</taxon>
        <taxon>Leifsonia</taxon>
    </lineage>
</organism>
<gene>
    <name evidence="2" type="ORF">FHX33_003058</name>
</gene>
<proteinExistence type="predicted"/>
<name>A0A7W4YJD0_LEIAQ</name>
<evidence type="ECO:0000313" key="2">
    <source>
        <dbReference type="EMBL" id="MBB2968288.1"/>
    </source>
</evidence>
<feature type="transmembrane region" description="Helical" evidence="1">
    <location>
        <begin position="32"/>
        <end position="51"/>
    </location>
</feature>
<keyword evidence="3" id="KW-1185">Reference proteome</keyword>
<evidence type="ECO:0000256" key="1">
    <source>
        <dbReference type="SAM" id="Phobius"/>
    </source>
</evidence>
<dbReference type="EMBL" id="JACHVP010000003">
    <property type="protein sequence ID" value="MBB2968288.1"/>
    <property type="molecule type" value="Genomic_DNA"/>
</dbReference>
<evidence type="ECO:0000313" key="3">
    <source>
        <dbReference type="Proteomes" id="UP000538196"/>
    </source>
</evidence>